<reference evidence="1" key="1">
    <citation type="journal article" date="2023" name="Mol. Phylogenet. Evol.">
        <title>Genome-scale phylogeny and comparative genomics of the fungal order Sordariales.</title>
        <authorList>
            <person name="Hensen N."/>
            <person name="Bonometti L."/>
            <person name="Westerberg I."/>
            <person name="Brannstrom I.O."/>
            <person name="Guillou S."/>
            <person name="Cros-Aarteil S."/>
            <person name="Calhoun S."/>
            <person name="Haridas S."/>
            <person name="Kuo A."/>
            <person name="Mondo S."/>
            <person name="Pangilinan J."/>
            <person name="Riley R."/>
            <person name="LaButti K."/>
            <person name="Andreopoulos B."/>
            <person name="Lipzen A."/>
            <person name="Chen C."/>
            <person name="Yan M."/>
            <person name="Daum C."/>
            <person name="Ng V."/>
            <person name="Clum A."/>
            <person name="Steindorff A."/>
            <person name="Ohm R.A."/>
            <person name="Martin F."/>
            <person name="Silar P."/>
            <person name="Natvig D.O."/>
            <person name="Lalanne C."/>
            <person name="Gautier V."/>
            <person name="Ament-Velasquez S.L."/>
            <person name="Kruys A."/>
            <person name="Hutchinson M.I."/>
            <person name="Powell A.J."/>
            <person name="Barry K."/>
            <person name="Miller A.N."/>
            <person name="Grigoriev I.V."/>
            <person name="Debuchy R."/>
            <person name="Gladieux P."/>
            <person name="Hiltunen Thoren M."/>
            <person name="Johannesson H."/>
        </authorList>
    </citation>
    <scope>NUCLEOTIDE SEQUENCE</scope>
    <source>
        <strain evidence="1">CBS 626.80</strain>
    </source>
</reference>
<evidence type="ECO:0000313" key="2">
    <source>
        <dbReference type="Proteomes" id="UP001303222"/>
    </source>
</evidence>
<protein>
    <submittedName>
        <fullName evidence="1">Cnl2/NKP2 family protein-domain-containing protein</fullName>
    </submittedName>
</protein>
<reference evidence="1" key="2">
    <citation type="submission" date="2023-06" db="EMBL/GenBank/DDBJ databases">
        <authorList>
            <consortium name="Lawrence Berkeley National Laboratory"/>
            <person name="Mondo S.J."/>
            <person name="Hensen N."/>
            <person name="Bonometti L."/>
            <person name="Westerberg I."/>
            <person name="Brannstrom I.O."/>
            <person name="Guillou S."/>
            <person name="Cros-Aarteil S."/>
            <person name="Calhoun S."/>
            <person name="Haridas S."/>
            <person name="Kuo A."/>
            <person name="Pangilinan J."/>
            <person name="Riley R."/>
            <person name="Labutti K."/>
            <person name="Andreopoulos B."/>
            <person name="Lipzen A."/>
            <person name="Chen C."/>
            <person name="Yanf M."/>
            <person name="Daum C."/>
            <person name="Ng V."/>
            <person name="Clum A."/>
            <person name="Steindorff A."/>
            <person name="Ohm R."/>
            <person name="Martin F."/>
            <person name="Silar P."/>
            <person name="Natvig D."/>
            <person name="Lalanne C."/>
            <person name="Gautier V."/>
            <person name="Ament-Velasquez S.L."/>
            <person name="Kruys A."/>
            <person name="Hutchinson M.I."/>
            <person name="Powell A.J."/>
            <person name="Barry K."/>
            <person name="Miller A.N."/>
            <person name="Grigoriev I.V."/>
            <person name="Debuchy R."/>
            <person name="Gladieux P."/>
            <person name="Thoren M.H."/>
            <person name="Johannesson H."/>
        </authorList>
    </citation>
    <scope>NUCLEOTIDE SEQUENCE</scope>
    <source>
        <strain evidence="1">CBS 626.80</strain>
    </source>
</reference>
<keyword evidence="2" id="KW-1185">Reference proteome</keyword>
<dbReference type="EMBL" id="MU859075">
    <property type="protein sequence ID" value="KAK3955521.1"/>
    <property type="molecule type" value="Genomic_DNA"/>
</dbReference>
<comment type="caution">
    <text evidence="1">The sequence shown here is derived from an EMBL/GenBank/DDBJ whole genome shotgun (WGS) entry which is preliminary data.</text>
</comment>
<dbReference type="GO" id="GO:0007059">
    <property type="term" value="P:chromosome segregation"/>
    <property type="evidence" value="ECO:0007669"/>
    <property type="project" value="TreeGrafter"/>
</dbReference>
<dbReference type="AlphaFoldDB" id="A0AAN6SJP8"/>
<dbReference type="PANTHER" id="PTHR28064">
    <property type="entry name" value="INNER KINETOCHORE SUBUNIT NKP2"/>
    <property type="match status" value="1"/>
</dbReference>
<name>A0AAN6SJP8_9PEZI</name>
<dbReference type="InterPro" id="IPR018565">
    <property type="entry name" value="Nkp2/Cnl2"/>
</dbReference>
<sequence>MAPTETKILSDYLLVPAQLPAIISLQEFIELFPRSLQSSPQVRNLYRHLQTQRNAVVDSVAAEIEAEAKRGKAMRRVMTKAKREEESQENDDEAEIERILFGSTFDSQTPKHSIGSILPQLEGAVSELESELQLLGEEEAALLASIQQTVGSMSDLRYGRFANGQLRHQVLEGLESLRETCKSKNQSYS</sequence>
<evidence type="ECO:0000313" key="1">
    <source>
        <dbReference type="EMBL" id="KAK3955521.1"/>
    </source>
</evidence>
<dbReference type="Pfam" id="PF09447">
    <property type="entry name" value="Cnl2_NKP2"/>
    <property type="match status" value="1"/>
</dbReference>
<dbReference type="PANTHER" id="PTHR28064:SF1">
    <property type="entry name" value="INNER KINETOCHORE SUBUNIT NKP2"/>
    <property type="match status" value="1"/>
</dbReference>
<proteinExistence type="predicted"/>
<organism evidence="1 2">
    <name type="scientific">Pseudoneurospora amorphoporcata</name>
    <dbReference type="NCBI Taxonomy" id="241081"/>
    <lineage>
        <taxon>Eukaryota</taxon>
        <taxon>Fungi</taxon>
        <taxon>Dikarya</taxon>
        <taxon>Ascomycota</taxon>
        <taxon>Pezizomycotina</taxon>
        <taxon>Sordariomycetes</taxon>
        <taxon>Sordariomycetidae</taxon>
        <taxon>Sordariales</taxon>
        <taxon>Sordariaceae</taxon>
        <taxon>Pseudoneurospora</taxon>
    </lineage>
</organism>
<dbReference type="GO" id="GO:0031511">
    <property type="term" value="C:Mis6-Sim4 complex"/>
    <property type="evidence" value="ECO:0007669"/>
    <property type="project" value="TreeGrafter"/>
</dbReference>
<accession>A0AAN6SJP8</accession>
<dbReference type="Proteomes" id="UP001303222">
    <property type="component" value="Unassembled WGS sequence"/>
</dbReference>
<gene>
    <name evidence="1" type="ORF">QBC32DRAFT_34437</name>
</gene>